<dbReference type="SMART" id="SM00342">
    <property type="entry name" value="HTH_ARAC"/>
    <property type="match status" value="1"/>
</dbReference>
<evidence type="ECO:0000256" key="10">
    <source>
        <dbReference type="ARBA" id="ARBA00023125"/>
    </source>
</evidence>
<evidence type="ECO:0000256" key="14">
    <source>
        <dbReference type="SAM" id="SignalP"/>
    </source>
</evidence>
<dbReference type="InterPro" id="IPR004358">
    <property type="entry name" value="Sig_transdc_His_kin-like_C"/>
</dbReference>
<dbReference type="Gene3D" id="3.30.565.10">
    <property type="entry name" value="Histidine kinase-like ATPase, C-terminal domain"/>
    <property type="match status" value="1"/>
</dbReference>
<dbReference type="InterPro" id="IPR003661">
    <property type="entry name" value="HisK_dim/P_dom"/>
</dbReference>
<evidence type="ECO:0000313" key="18">
    <source>
        <dbReference type="EMBL" id="PTR01443.1"/>
    </source>
</evidence>
<keyword evidence="5" id="KW-0547">Nucleotide-binding</keyword>
<evidence type="ECO:0000256" key="13">
    <source>
        <dbReference type="SAM" id="Phobius"/>
    </source>
</evidence>
<dbReference type="InterPro" id="IPR003594">
    <property type="entry name" value="HATPase_dom"/>
</dbReference>
<keyword evidence="6" id="KW-0418">Kinase</keyword>
<dbReference type="GO" id="GO:0003700">
    <property type="term" value="F:DNA-binding transcription factor activity"/>
    <property type="evidence" value="ECO:0007669"/>
    <property type="project" value="InterPro"/>
</dbReference>
<dbReference type="Proteomes" id="UP000244168">
    <property type="component" value="Unassembled WGS sequence"/>
</dbReference>
<keyword evidence="19" id="KW-1185">Reference proteome</keyword>
<organism evidence="18 19">
    <name type="scientific">Mucilaginibacter yixingensis</name>
    <dbReference type="NCBI Taxonomy" id="1295612"/>
    <lineage>
        <taxon>Bacteria</taxon>
        <taxon>Pseudomonadati</taxon>
        <taxon>Bacteroidota</taxon>
        <taxon>Sphingobacteriia</taxon>
        <taxon>Sphingobacteriales</taxon>
        <taxon>Sphingobacteriaceae</taxon>
        <taxon>Mucilaginibacter</taxon>
    </lineage>
</organism>
<dbReference type="Pfam" id="PF00072">
    <property type="entry name" value="Response_reg"/>
    <property type="match status" value="1"/>
</dbReference>
<dbReference type="InterPro" id="IPR011110">
    <property type="entry name" value="Reg_prop"/>
</dbReference>
<dbReference type="GO" id="GO:0043565">
    <property type="term" value="F:sequence-specific DNA binding"/>
    <property type="evidence" value="ECO:0007669"/>
    <property type="project" value="InterPro"/>
</dbReference>
<dbReference type="SUPFAM" id="SSF63829">
    <property type="entry name" value="Calcium-dependent phosphotriesterase"/>
    <property type="match status" value="2"/>
</dbReference>
<feature type="domain" description="Histidine kinase" evidence="16">
    <location>
        <begin position="828"/>
        <end position="1042"/>
    </location>
</feature>
<feature type="chain" id="PRO_5015698922" description="histidine kinase" evidence="14">
    <location>
        <begin position="23"/>
        <end position="1347"/>
    </location>
</feature>
<protein>
    <recommendedName>
        <fullName evidence="2">histidine kinase</fullName>
        <ecNumber evidence="2">2.7.13.3</ecNumber>
    </recommendedName>
</protein>
<dbReference type="PROSITE" id="PS00041">
    <property type="entry name" value="HTH_ARAC_FAMILY_1"/>
    <property type="match status" value="1"/>
</dbReference>
<evidence type="ECO:0000256" key="1">
    <source>
        <dbReference type="ARBA" id="ARBA00000085"/>
    </source>
</evidence>
<dbReference type="CDD" id="cd00082">
    <property type="entry name" value="HisKA"/>
    <property type="match status" value="1"/>
</dbReference>
<dbReference type="InterPro" id="IPR011123">
    <property type="entry name" value="Y_Y_Y"/>
</dbReference>
<dbReference type="InterPro" id="IPR005467">
    <property type="entry name" value="His_kinase_dom"/>
</dbReference>
<dbReference type="GO" id="GO:0005524">
    <property type="term" value="F:ATP binding"/>
    <property type="evidence" value="ECO:0007669"/>
    <property type="project" value="UniProtKB-KW"/>
</dbReference>
<evidence type="ECO:0000256" key="9">
    <source>
        <dbReference type="ARBA" id="ARBA00023015"/>
    </source>
</evidence>
<gene>
    <name evidence="18" type="ORF">C8P68_101677</name>
</gene>
<dbReference type="EC" id="2.7.13.3" evidence="2"/>
<dbReference type="FunFam" id="3.30.565.10:FF:000037">
    <property type="entry name" value="Hybrid sensor histidine kinase/response regulator"/>
    <property type="match status" value="1"/>
</dbReference>
<evidence type="ECO:0000313" key="19">
    <source>
        <dbReference type="Proteomes" id="UP000244168"/>
    </source>
</evidence>
<keyword evidence="8" id="KW-0902">Two-component regulatory system</keyword>
<dbReference type="PROSITE" id="PS50109">
    <property type="entry name" value="HIS_KIN"/>
    <property type="match status" value="1"/>
</dbReference>
<dbReference type="PANTHER" id="PTHR43547">
    <property type="entry name" value="TWO-COMPONENT HISTIDINE KINASE"/>
    <property type="match status" value="1"/>
</dbReference>
<feature type="transmembrane region" description="Helical" evidence="13">
    <location>
        <begin position="774"/>
        <end position="792"/>
    </location>
</feature>
<evidence type="ECO:0000256" key="3">
    <source>
        <dbReference type="ARBA" id="ARBA00022553"/>
    </source>
</evidence>
<evidence type="ECO:0000256" key="4">
    <source>
        <dbReference type="ARBA" id="ARBA00022679"/>
    </source>
</evidence>
<keyword evidence="13" id="KW-0472">Membrane</keyword>
<dbReference type="Gene3D" id="1.10.10.60">
    <property type="entry name" value="Homeodomain-like"/>
    <property type="match status" value="1"/>
</dbReference>
<name>A0A2T5JG84_9SPHI</name>
<dbReference type="InterPro" id="IPR011006">
    <property type="entry name" value="CheY-like_superfamily"/>
</dbReference>
<keyword evidence="3 12" id="KW-0597">Phosphoprotein</keyword>
<dbReference type="Pfam" id="PF00512">
    <property type="entry name" value="HisKA"/>
    <property type="match status" value="1"/>
</dbReference>
<accession>A0A2T5JG84</accession>
<dbReference type="SUPFAM" id="SSF55874">
    <property type="entry name" value="ATPase domain of HSP90 chaperone/DNA topoisomerase II/histidine kinase"/>
    <property type="match status" value="1"/>
</dbReference>
<dbReference type="PROSITE" id="PS50110">
    <property type="entry name" value="RESPONSE_REGULATORY"/>
    <property type="match status" value="1"/>
</dbReference>
<dbReference type="Pfam" id="PF07494">
    <property type="entry name" value="Reg_prop"/>
    <property type="match status" value="4"/>
</dbReference>
<dbReference type="SUPFAM" id="SSF50998">
    <property type="entry name" value="Quinoprotein alcohol dehydrogenase-like"/>
    <property type="match status" value="1"/>
</dbReference>
<evidence type="ECO:0000256" key="8">
    <source>
        <dbReference type="ARBA" id="ARBA00023012"/>
    </source>
</evidence>
<dbReference type="InterPro" id="IPR013783">
    <property type="entry name" value="Ig-like_fold"/>
</dbReference>
<feature type="domain" description="Response regulatory" evidence="17">
    <location>
        <begin position="1086"/>
        <end position="1201"/>
    </location>
</feature>
<evidence type="ECO:0000256" key="2">
    <source>
        <dbReference type="ARBA" id="ARBA00012438"/>
    </source>
</evidence>
<dbReference type="Gene3D" id="2.60.40.10">
    <property type="entry name" value="Immunoglobulins"/>
    <property type="match status" value="1"/>
</dbReference>
<dbReference type="InterPro" id="IPR018062">
    <property type="entry name" value="HTH_AraC-typ_CS"/>
</dbReference>
<dbReference type="RefSeq" id="WP_107826829.1">
    <property type="nucleotide sequence ID" value="NZ_CP160205.1"/>
</dbReference>
<dbReference type="Pfam" id="PF02518">
    <property type="entry name" value="HATPase_c"/>
    <property type="match status" value="1"/>
</dbReference>
<dbReference type="InterPro" id="IPR036890">
    <property type="entry name" value="HATPase_C_sf"/>
</dbReference>
<proteinExistence type="predicted"/>
<evidence type="ECO:0000259" key="16">
    <source>
        <dbReference type="PROSITE" id="PS50109"/>
    </source>
</evidence>
<dbReference type="InterPro" id="IPR036097">
    <property type="entry name" value="HisK_dim/P_sf"/>
</dbReference>
<dbReference type="PANTHER" id="PTHR43547:SF2">
    <property type="entry name" value="HYBRID SIGNAL TRANSDUCTION HISTIDINE KINASE C"/>
    <property type="match status" value="1"/>
</dbReference>
<dbReference type="EMBL" id="QAOQ01000001">
    <property type="protein sequence ID" value="PTR01443.1"/>
    <property type="molecule type" value="Genomic_DNA"/>
</dbReference>
<dbReference type="PRINTS" id="PR00344">
    <property type="entry name" value="BCTRLSENSOR"/>
</dbReference>
<dbReference type="InterPro" id="IPR015943">
    <property type="entry name" value="WD40/YVTN_repeat-like_dom_sf"/>
</dbReference>
<dbReference type="Gene3D" id="1.10.287.130">
    <property type="match status" value="1"/>
</dbReference>
<dbReference type="InterPro" id="IPR018060">
    <property type="entry name" value="HTH_AraC"/>
</dbReference>
<reference evidence="18 19" key="1">
    <citation type="submission" date="2018-04" db="EMBL/GenBank/DDBJ databases">
        <title>Genomic Encyclopedia of Archaeal and Bacterial Type Strains, Phase II (KMG-II): from individual species to whole genera.</title>
        <authorList>
            <person name="Goeker M."/>
        </authorList>
    </citation>
    <scope>NUCLEOTIDE SEQUENCE [LARGE SCALE GENOMIC DNA]</scope>
    <source>
        <strain evidence="18 19">DSM 26809</strain>
    </source>
</reference>
<keyword evidence="9" id="KW-0805">Transcription regulation</keyword>
<keyword evidence="11" id="KW-0804">Transcription</keyword>
<dbReference type="Gene3D" id="3.40.50.2300">
    <property type="match status" value="1"/>
</dbReference>
<evidence type="ECO:0000256" key="6">
    <source>
        <dbReference type="ARBA" id="ARBA00022777"/>
    </source>
</evidence>
<dbReference type="Pfam" id="PF12833">
    <property type="entry name" value="HTH_18"/>
    <property type="match status" value="1"/>
</dbReference>
<dbReference type="PROSITE" id="PS01124">
    <property type="entry name" value="HTH_ARAC_FAMILY_2"/>
    <property type="match status" value="1"/>
</dbReference>
<dbReference type="OrthoDB" id="9809670at2"/>
<dbReference type="InterPro" id="IPR001789">
    <property type="entry name" value="Sig_transdc_resp-reg_receiver"/>
</dbReference>
<dbReference type="CDD" id="cd00156">
    <property type="entry name" value="REC"/>
    <property type="match status" value="1"/>
</dbReference>
<feature type="modified residue" description="4-aspartylphosphate" evidence="12">
    <location>
        <position position="1134"/>
    </location>
</feature>
<dbReference type="SMART" id="SM00387">
    <property type="entry name" value="HATPase_c"/>
    <property type="match status" value="1"/>
</dbReference>
<dbReference type="SUPFAM" id="SSF47384">
    <property type="entry name" value="Homodimeric domain of signal transducing histidine kinase"/>
    <property type="match status" value="1"/>
</dbReference>
<dbReference type="InterPro" id="IPR011047">
    <property type="entry name" value="Quinoprotein_ADH-like_sf"/>
</dbReference>
<evidence type="ECO:0000256" key="11">
    <source>
        <dbReference type="ARBA" id="ARBA00023163"/>
    </source>
</evidence>
<evidence type="ECO:0000256" key="7">
    <source>
        <dbReference type="ARBA" id="ARBA00022840"/>
    </source>
</evidence>
<keyword evidence="7" id="KW-0067">ATP-binding</keyword>
<evidence type="ECO:0000259" key="17">
    <source>
        <dbReference type="PROSITE" id="PS50110"/>
    </source>
</evidence>
<dbReference type="GO" id="GO:0000155">
    <property type="term" value="F:phosphorelay sensor kinase activity"/>
    <property type="evidence" value="ECO:0007669"/>
    <property type="project" value="InterPro"/>
</dbReference>
<keyword evidence="10" id="KW-0238">DNA-binding</keyword>
<dbReference type="SUPFAM" id="SSF52172">
    <property type="entry name" value="CheY-like"/>
    <property type="match status" value="1"/>
</dbReference>
<feature type="signal peptide" evidence="14">
    <location>
        <begin position="1"/>
        <end position="22"/>
    </location>
</feature>
<evidence type="ECO:0000259" key="15">
    <source>
        <dbReference type="PROSITE" id="PS01124"/>
    </source>
</evidence>
<dbReference type="Pfam" id="PF07495">
    <property type="entry name" value="Y_Y_Y"/>
    <property type="match status" value="1"/>
</dbReference>
<sequence>MRRNKRIALLICFTFLNCTFLAAQSFQKIKYLGIDQGLSNNSVTSICKDAYGYIWIGTYDGLNRFDGSLIKTFRNVWNDSSSINSNHINKIIACGDKIFVGTQKGVMFYDYHTSRFYPIRYKTQSNGPSLKLVKNISTLTAGSDGIIYIGTENNGLFIYDIKKDIATQAKFAGGAIDFSVQAVTASPDNGAWVFIKNIGLCKFDKAQTKLHLIDAGLRTAYRMLIVNTNTLLIGCENGLYKFQTNPKRLSPLNIDGKLSSKNITDLAFVKGQLWVATDGGGVNVLDTVTHKIQLVMNESNAPRSLKSNAVSMLFPDQHERVFIATLRGGVNIFDDIRNQFKTIARNPLDPGSLISNFIISFCEDENGNLWIGTDGGGLSFWNRKQNKYVNYTRSDGPNSLSSNFVTSLVRDQKNRIWIGMYNGGIDRYDKATGHFTHYVCSNPVNNSEDNNLWKLYIDKQQRLWAGSTSGGLLYVFNEQQNRFEPFDSKISNVHAIAEDHSGYLWAGDYSHLIKIDPRTKKFKYFNTQSAVRTIVEGRDNQLWIGTEGGGLIAVNLATEKLTRYTEKDGLPSNSILNLIIDRRGNLWGSTYNGVTKYDVLQKKFTNYTAADGLQSNQFSFNAGLLLKSGEIAFGGIKGFNIFYPDSIKMASHRSRLLLDGLRINNQNIEGDKSYTNNVALPDLKSIEVAYDQATLAIDYTAIEYSFPEKTQYAYYLENWDHGWNYVGHAKTAYYTRLNEGTYYFKVKATNINGTWEPSTLSLKVIVLPPWYRTWYAYLLYAAAIFTIVYVLWRYRIRQAKLKFEVELANLEVEREKEMNEKKLAFFTNVSHEFRAPLTLIINPIKDMLNRTENRDNGELNIAYRNARRLLGLVDHLLLFRKVQTENEQLNLSKLDFNAICHDVFLCFGYQAKSRHINYVFNGLSTPAYINGDREKLEIALFNLISNAVKFTPQEGRITVNLHDTDQSVLVEIADTGHGISEKTVDKIFDKFYQIKDNNSIKSGFGIGLYLVKSFVELHNGTVAYKTNADGGATFTLSLPKSPELFSEEAEGAEKLLNELRMDDTAESTETDEQPSNLELLISDRQSILLIDDNAEIRNYIKSIFKAEFKIYEAPSAEEGLELIRKYIPDLVISDIVMGELSGIDLCKEIKQDQSLSHIPVVLLSGDSNPETKLEGITVGAVDFVSKPFEKDLLVARVKGILKDRKQLQNYFFNEVTLKTNAKSISDVHKEFLYKCIGIIENYLADPNFDVEKIADDLGMSYSSLFKKVKAASGQSVNALVRFVRLRKAAEIMINTNCNVNEAAIKTGFGDMKYFREHFKKQFGLNPSEFIRKHRAAFNSWYRVDITR</sequence>
<keyword evidence="13" id="KW-1133">Transmembrane helix</keyword>
<comment type="caution">
    <text evidence="18">The sequence shown here is derived from an EMBL/GenBank/DDBJ whole genome shotgun (WGS) entry which is preliminary data.</text>
</comment>
<dbReference type="SMART" id="SM00388">
    <property type="entry name" value="HisKA"/>
    <property type="match status" value="1"/>
</dbReference>
<dbReference type="SUPFAM" id="SSF46689">
    <property type="entry name" value="Homeodomain-like"/>
    <property type="match status" value="1"/>
</dbReference>
<dbReference type="Gene3D" id="2.130.10.10">
    <property type="entry name" value="YVTN repeat-like/Quinoprotein amine dehydrogenase"/>
    <property type="match status" value="2"/>
</dbReference>
<comment type="catalytic activity">
    <reaction evidence="1">
        <text>ATP + protein L-histidine = ADP + protein N-phospho-L-histidine.</text>
        <dbReference type="EC" id="2.7.13.3"/>
    </reaction>
</comment>
<evidence type="ECO:0000256" key="12">
    <source>
        <dbReference type="PROSITE-ProRule" id="PRU00169"/>
    </source>
</evidence>
<keyword evidence="14" id="KW-0732">Signal</keyword>
<dbReference type="InterPro" id="IPR009057">
    <property type="entry name" value="Homeodomain-like_sf"/>
</dbReference>
<feature type="domain" description="HTH araC/xylS-type" evidence="15">
    <location>
        <begin position="1233"/>
        <end position="1332"/>
    </location>
</feature>
<keyword evidence="4" id="KW-0808">Transferase</keyword>
<evidence type="ECO:0000256" key="5">
    <source>
        <dbReference type="ARBA" id="ARBA00022741"/>
    </source>
</evidence>
<dbReference type="SMART" id="SM00448">
    <property type="entry name" value="REC"/>
    <property type="match status" value="1"/>
</dbReference>
<keyword evidence="13" id="KW-0812">Transmembrane</keyword>